<dbReference type="EMBL" id="GBRH01241629">
    <property type="protein sequence ID" value="JAD56266.1"/>
    <property type="molecule type" value="Transcribed_RNA"/>
</dbReference>
<reference evidence="1" key="1">
    <citation type="submission" date="2014-09" db="EMBL/GenBank/DDBJ databases">
        <authorList>
            <person name="Magalhaes I.L.F."/>
            <person name="Oliveira U."/>
            <person name="Santos F.R."/>
            <person name="Vidigal T.H.D.A."/>
            <person name="Brescovit A.D."/>
            <person name="Santos A.J."/>
        </authorList>
    </citation>
    <scope>NUCLEOTIDE SEQUENCE</scope>
    <source>
        <tissue evidence="1">Shoot tissue taken approximately 20 cm above the soil surface</tissue>
    </source>
</reference>
<sequence length="12" mass="1378">MDPVETSKRLCV</sequence>
<name>A0A0A9AYR9_ARUDO</name>
<accession>A0A0A9AYR9</accession>
<protein>
    <submittedName>
        <fullName evidence="1">Uncharacterized protein</fullName>
    </submittedName>
</protein>
<proteinExistence type="predicted"/>
<organism evidence="1">
    <name type="scientific">Arundo donax</name>
    <name type="common">Giant reed</name>
    <name type="synonym">Donax arundinaceus</name>
    <dbReference type="NCBI Taxonomy" id="35708"/>
    <lineage>
        <taxon>Eukaryota</taxon>
        <taxon>Viridiplantae</taxon>
        <taxon>Streptophyta</taxon>
        <taxon>Embryophyta</taxon>
        <taxon>Tracheophyta</taxon>
        <taxon>Spermatophyta</taxon>
        <taxon>Magnoliopsida</taxon>
        <taxon>Liliopsida</taxon>
        <taxon>Poales</taxon>
        <taxon>Poaceae</taxon>
        <taxon>PACMAD clade</taxon>
        <taxon>Arundinoideae</taxon>
        <taxon>Arundineae</taxon>
        <taxon>Arundo</taxon>
    </lineage>
</organism>
<evidence type="ECO:0000313" key="1">
    <source>
        <dbReference type="EMBL" id="JAD56266.1"/>
    </source>
</evidence>
<reference evidence="1" key="2">
    <citation type="journal article" date="2015" name="Data Brief">
        <title>Shoot transcriptome of the giant reed, Arundo donax.</title>
        <authorList>
            <person name="Barrero R.A."/>
            <person name="Guerrero F.D."/>
            <person name="Moolhuijzen P."/>
            <person name="Goolsby J.A."/>
            <person name="Tidwell J."/>
            <person name="Bellgard S.E."/>
            <person name="Bellgard M.I."/>
        </authorList>
    </citation>
    <scope>NUCLEOTIDE SEQUENCE</scope>
    <source>
        <tissue evidence="1">Shoot tissue taken approximately 20 cm above the soil surface</tissue>
    </source>
</reference>